<organism evidence="4 6">
    <name type="scientific">Purpureocillium lilacinum</name>
    <name type="common">Paecilomyces lilacinus</name>
    <dbReference type="NCBI Taxonomy" id="33203"/>
    <lineage>
        <taxon>Eukaryota</taxon>
        <taxon>Fungi</taxon>
        <taxon>Dikarya</taxon>
        <taxon>Ascomycota</taxon>
        <taxon>Pezizomycotina</taxon>
        <taxon>Sordariomycetes</taxon>
        <taxon>Hypocreomycetidae</taxon>
        <taxon>Hypocreales</taxon>
        <taxon>Ophiocordycipitaceae</taxon>
        <taxon>Purpureocillium</taxon>
    </lineage>
</organism>
<evidence type="ECO:0000259" key="2">
    <source>
        <dbReference type="Pfam" id="PF02894"/>
    </source>
</evidence>
<evidence type="ECO:0000313" key="4">
    <source>
        <dbReference type="EMBL" id="OAQ69300.1"/>
    </source>
</evidence>
<dbReference type="Pfam" id="PF02894">
    <property type="entry name" value="GFO_IDH_MocA_C"/>
    <property type="match status" value="1"/>
</dbReference>
<evidence type="ECO:0000313" key="6">
    <source>
        <dbReference type="Proteomes" id="UP000078240"/>
    </source>
</evidence>
<reference evidence="5" key="1">
    <citation type="submission" date="2015-05" db="EMBL/GenBank/DDBJ databases">
        <authorList>
            <person name="Wang D.B."/>
            <person name="Wang M."/>
        </authorList>
    </citation>
    <scope>NUCLEOTIDE SEQUENCE</scope>
    <source>
        <strain evidence="5">36-1</strain>
    </source>
</reference>
<feature type="domain" description="Gfo/Idh/MocA-like oxidoreductase C-terminal" evidence="2">
    <location>
        <begin position="141"/>
        <end position="353"/>
    </location>
</feature>
<dbReference type="Proteomes" id="UP000078240">
    <property type="component" value="Unassembled WGS sequence"/>
</dbReference>
<evidence type="ECO:0000313" key="5">
    <source>
        <dbReference type="EMBL" id="PWI69458.1"/>
    </source>
</evidence>
<dbReference type="SUPFAM" id="SSF51735">
    <property type="entry name" value="NAD(P)-binding Rossmann-fold domains"/>
    <property type="match status" value="1"/>
</dbReference>
<comment type="caution">
    <text evidence="4">The sequence shown here is derived from an EMBL/GenBank/DDBJ whole genome shotgun (WGS) entry which is preliminary data.</text>
</comment>
<dbReference type="InterPro" id="IPR036291">
    <property type="entry name" value="NAD(P)-bd_dom_sf"/>
</dbReference>
<dbReference type="InterPro" id="IPR000683">
    <property type="entry name" value="Gfo/Idh/MocA-like_OxRdtase_N"/>
</dbReference>
<dbReference type="SUPFAM" id="SSF55347">
    <property type="entry name" value="Glyceraldehyde-3-phosphate dehydrogenase-like, C-terminal domain"/>
    <property type="match status" value="1"/>
</dbReference>
<dbReference type="InterPro" id="IPR051450">
    <property type="entry name" value="Gfo/Idh/MocA_Oxidoreductases"/>
</dbReference>
<reference evidence="3" key="4">
    <citation type="submission" date="2023-11" db="EMBL/GenBank/DDBJ databases">
        <authorList>
            <person name="Beijen E."/>
            <person name="Ohm R.A."/>
        </authorList>
    </citation>
    <scope>NUCLEOTIDE SEQUENCE</scope>
    <source>
        <strain evidence="3">CBS 150709</strain>
    </source>
</reference>
<evidence type="ECO:0000313" key="8">
    <source>
        <dbReference type="Proteomes" id="UP001287286"/>
    </source>
</evidence>
<dbReference type="Proteomes" id="UP000245956">
    <property type="component" value="Unassembled WGS sequence"/>
</dbReference>
<dbReference type="Gene3D" id="3.40.50.720">
    <property type="entry name" value="NAD(P)-binding Rossmann-like Domain"/>
    <property type="match status" value="1"/>
</dbReference>
<sequence length="359" mass="38379">MEASETTPKIRIAIIGAGLIGPRHAEHVVANRKTELVAIVDPDPAGRRLAEELNVQHYSSTTDLIAAGDVPHAAIVCTPNHTHGAVATQLSAVGVHVLIEKPLTADIASGEALVAELARSQAKALVGHHRRFSPYIVAAKAVLGSGSLGRVLAINGLWTLYKPPGYFDPPGDWRRGDAGGVILINMIHEVDLLHHLFGPIARVHAESIARQRGHRAEEGAAMTIRFRSGAVGTFLISDATPSPFNFESGTGENPLIPQTGKDFYRIFGTEGTLSVPDMTLWRYEGVSKSWHSPLTGETIPTTATVPFAEQLAHFCRVLRDEEPPSCTPEAGLAALKVCAAIKDALRDNTTVEVGEYSLG</sequence>
<feature type="domain" description="Gfo/Idh/MocA-like oxidoreductase N-terminal" evidence="1">
    <location>
        <begin position="10"/>
        <end position="128"/>
    </location>
</feature>
<name>A0A179FVS0_PURLI</name>
<dbReference type="PANTHER" id="PTHR43377:SF1">
    <property type="entry name" value="BILIVERDIN REDUCTASE A"/>
    <property type="match status" value="1"/>
</dbReference>
<dbReference type="Pfam" id="PF01408">
    <property type="entry name" value="GFO_IDH_MocA"/>
    <property type="match status" value="1"/>
</dbReference>
<keyword evidence="8" id="KW-1185">Reference proteome</keyword>
<protein>
    <submittedName>
        <fullName evidence="4">Quinate utilization oxidoreductase</fullName>
    </submittedName>
</protein>
<dbReference type="EMBL" id="JAWRVI010000046">
    <property type="protein sequence ID" value="KAK4085797.1"/>
    <property type="molecule type" value="Genomic_DNA"/>
</dbReference>
<dbReference type="EMBL" id="LCWV01000012">
    <property type="protein sequence ID" value="PWI69458.1"/>
    <property type="molecule type" value="Genomic_DNA"/>
</dbReference>
<dbReference type="GO" id="GO:0000166">
    <property type="term" value="F:nucleotide binding"/>
    <property type="evidence" value="ECO:0007669"/>
    <property type="project" value="InterPro"/>
</dbReference>
<dbReference type="Proteomes" id="UP001287286">
    <property type="component" value="Unassembled WGS sequence"/>
</dbReference>
<gene>
    <name evidence="5" type="ORF">PCL_01105</name>
    <name evidence="3" type="ORF">Purlil1_9754</name>
    <name evidence="4" type="ORF">VFPBJ_10675</name>
</gene>
<evidence type="ECO:0000313" key="3">
    <source>
        <dbReference type="EMBL" id="KAK4085797.1"/>
    </source>
</evidence>
<dbReference type="PANTHER" id="PTHR43377">
    <property type="entry name" value="BILIVERDIN REDUCTASE A"/>
    <property type="match status" value="1"/>
</dbReference>
<dbReference type="EMBL" id="LSBH01000011">
    <property type="protein sequence ID" value="OAQ69300.1"/>
    <property type="molecule type" value="Genomic_DNA"/>
</dbReference>
<accession>A0A179FVS0</accession>
<dbReference type="Gene3D" id="3.30.360.10">
    <property type="entry name" value="Dihydrodipicolinate Reductase, domain 2"/>
    <property type="match status" value="1"/>
</dbReference>
<reference evidence="3 8" key="5">
    <citation type="journal article" date="2024" name="Microbiol. Resour. Announc.">
        <title>Genome annotations for the ascomycete fungi Trichoderma harzianum, Trichoderma aggressivum, and Purpureocillium lilacinum.</title>
        <authorList>
            <person name="Beijen E.P.W."/>
            <person name="Ohm R.A."/>
        </authorList>
    </citation>
    <scope>NUCLEOTIDE SEQUENCE [LARGE SCALE GENOMIC DNA]</scope>
    <source>
        <strain evidence="3 8">CBS 150709</strain>
    </source>
</reference>
<dbReference type="AlphaFoldDB" id="A0A179FVS0"/>
<reference evidence="4 6" key="3">
    <citation type="submission" date="2016-01" db="EMBL/GenBank/DDBJ databases">
        <title>Biosynthesis of antibiotic leucinostatins and their inhibition on Phytophthora in bio-control Purpureocillium lilacinum.</title>
        <authorList>
            <person name="Wang G."/>
            <person name="Liu Z."/>
            <person name="Lin R."/>
            <person name="Li E."/>
            <person name="Mao Z."/>
            <person name="Ling J."/>
            <person name="Yin W."/>
            <person name="Xie B."/>
        </authorList>
    </citation>
    <scope>NUCLEOTIDE SEQUENCE [LARGE SCALE GENOMIC DNA]</scope>
    <source>
        <strain evidence="4">PLBJ-1</strain>
    </source>
</reference>
<proteinExistence type="predicted"/>
<dbReference type="InterPro" id="IPR004104">
    <property type="entry name" value="Gfo/Idh/MocA-like_OxRdtase_C"/>
</dbReference>
<evidence type="ECO:0000313" key="7">
    <source>
        <dbReference type="Proteomes" id="UP000245956"/>
    </source>
</evidence>
<evidence type="ECO:0000259" key="1">
    <source>
        <dbReference type="Pfam" id="PF01408"/>
    </source>
</evidence>
<reference evidence="5 7" key="2">
    <citation type="journal article" date="2016" name="Front. Microbiol.">
        <title>Genome and transcriptome sequences reveal the specific parasitism of the nematophagous Purpureocillium lilacinum 36-1.</title>
        <authorList>
            <person name="Xie J."/>
            <person name="Li S."/>
            <person name="Mo C."/>
            <person name="Xiao X."/>
            <person name="Peng D."/>
            <person name="Wang G."/>
            <person name="Xiao Y."/>
        </authorList>
    </citation>
    <scope>NUCLEOTIDE SEQUENCE [LARGE SCALE GENOMIC DNA]</scope>
    <source>
        <strain evidence="5 7">36-1</strain>
    </source>
</reference>